<comment type="caution">
    <text evidence="2">The sequence shown here is derived from an EMBL/GenBank/DDBJ whole genome shotgun (WGS) entry which is preliminary data.</text>
</comment>
<proteinExistence type="predicted"/>
<organism evidence="2 3">
    <name type="scientific">Auraticoccus cholistanensis</name>
    <dbReference type="NCBI Taxonomy" id="2656650"/>
    <lineage>
        <taxon>Bacteria</taxon>
        <taxon>Bacillati</taxon>
        <taxon>Actinomycetota</taxon>
        <taxon>Actinomycetes</taxon>
        <taxon>Propionibacteriales</taxon>
        <taxon>Propionibacteriaceae</taxon>
        <taxon>Auraticoccus</taxon>
    </lineage>
</organism>
<gene>
    <name evidence="2" type="ORF">GC722_00395</name>
</gene>
<evidence type="ECO:0000313" key="2">
    <source>
        <dbReference type="EMBL" id="MVA74501.1"/>
    </source>
</evidence>
<evidence type="ECO:0000313" key="3">
    <source>
        <dbReference type="Proteomes" id="UP000435304"/>
    </source>
</evidence>
<dbReference type="EMBL" id="WPCU01000001">
    <property type="protein sequence ID" value="MVA74501.1"/>
    <property type="molecule type" value="Genomic_DNA"/>
</dbReference>
<accession>A0A6A9UPA3</accession>
<protein>
    <submittedName>
        <fullName evidence="2">Uncharacterized protein</fullName>
    </submittedName>
</protein>
<evidence type="ECO:0000256" key="1">
    <source>
        <dbReference type="SAM" id="MobiDB-lite"/>
    </source>
</evidence>
<dbReference type="AlphaFoldDB" id="A0A6A9UPA3"/>
<reference evidence="2 3" key="1">
    <citation type="submission" date="2019-12" db="EMBL/GenBank/DDBJ databases">
        <title>Auraticoccus cholistani sp. nov., an actinomycete isolated from soil of Cholistan desert.</title>
        <authorList>
            <person name="Cheema M.T."/>
        </authorList>
    </citation>
    <scope>NUCLEOTIDE SEQUENCE [LARGE SCALE GENOMIC DNA]</scope>
    <source>
        <strain evidence="2 3">F435</strain>
    </source>
</reference>
<dbReference type="Proteomes" id="UP000435304">
    <property type="component" value="Unassembled WGS sequence"/>
</dbReference>
<keyword evidence="3" id="KW-1185">Reference proteome</keyword>
<name>A0A6A9UPA3_9ACTN</name>
<feature type="region of interest" description="Disordered" evidence="1">
    <location>
        <begin position="114"/>
        <end position="152"/>
    </location>
</feature>
<sequence>MSQLVAKLARDRAEERRDAADGFLDYISQYSEAEAERVGRALLQAAQLEHDAGVQESIANALAELAVNSRLSPDLVMLAADIPVLDDRNVEEQLEYLREKAAGFSRGGEVTVAAGSSDTHRFGPSPVVAAEDRTGLRASEQRLGSAEPKEIP</sequence>
<dbReference type="RefSeq" id="WP_156606979.1">
    <property type="nucleotide sequence ID" value="NZ_WPCU01000001.1"/>
</dbReference>